<feature type="signal peptide" evidence="1">
    <location>
        <begin position="1"/>
        <end position="22"/>
    </location>
</feature>
<comment type="caution">
    <text evidence="2">The sequence shown here is derived from an EMBL/GenBank/DDBJ whole genome shotgun (WGS) entry which is preliminary data.</text>
</comment>
<dbReference type="InParanoid" id="A0A6L2PBM7"/>
<name>A0A6L2PBM7_COPFO</name>
<organism evidence="2 3">
    <name type="scientific">Coptotermes formosanus</name>
    <name type="common">Formosan subterranean termite</name>
    <dbReference type="NCBI Taxonomy" id="36987"/>
    <lineage>
        <taxon>Eukaryota</taxon>
        <taxon>Metazoa</taxon>
        <taxon>Ecdysozoa</taxon>
        <taxon>Arthropoda</taxon>
        <taxon>Hexapoda</taxon>
        <taxon>Insecta</taxon>
        <taxon>Pterygota</taxon>
        <taxon>Neoptera</taxon>
        <taxon>Polyneoptera</taxon>
        <taxon>Dictyoptera</taxon>
        <taxon>Blattodea</taxon>
        <taxon>Blattoidea</taxon>
        <taxon>Termitoidae</taxon>
        <taxon>Rhinotermitidae</taxon>
        <taxon>Coptotermes</taxon>
    </lineage>
</organism>
<gene>
    <name evidence="2" type="ORF">Cfor_00794</name>
</gene>
<dbReference type="EMBL" id="BLKM01000175">
    <property type="protein sequence ID" value="GFG29864.1"/>
    <property type="molecule type" value="Genomic_DNA"/>
</dbReference>
<keyword evidence="3" id="KW-1185">Reference proteome</keyword>
<proteinExistence type="predicted"/>
<accession>A0A6L2PBM7</accession>
<protein>
    <submittedName>
        <fullName evidence="2">Uncharacterized protein</fullName>
    </submittedName>
</protein>
<dbReference type="Proteomes" id="UP000502823">
    <property type="component" value="Unassembled WGS sequence"/>
</dbReference>
<reference evidence="3" key="1">
    <citation type="submission" date="2020-01" db="EMBL/GenBank/DDBJ databases">
        <title>Draft genome sequence of the Termite Coptotermes fromosanus.</title>
        <authorList>
            <person name="Itakura S."/>
            <person name="Yosikawa Y."/>
            <person name="Umezawa K."/>
        </authorList>
    </citation>
    <scope>NUCLEOTIDE SEQUENCE [LARGE SCALE GENOMIC DNA]</scope>
</reference>
<feature type="chain" id="PRO_5027103881" evidence="1">
    <location>
        <begin position="23"/>
        <end position="263"/>
    </location>
</feature>
<evidence type="ECO:0000256" key="1">
    <source>
        <dbReference type="SAM" id="SignalP"/>
    </source>
</evidence>
<dbReference type="OrthoDB" id="8185153at2759"/>
<evidence type="ECO:0000313" key="3">
    <source>
        <dbReference type="Proteomes" id="UP000502823"/>
    </source>
</evidence>
<keyword evidence="1" id="KW-0732">Signal</keyword>
<sequence length="263" mass="27733">MLAAASVAVAVTFMCTAVQINCSPIQGLSPPGPVLEDPELKTVIVAAQGSLRKTFSELESAAESAMASAREVLESATLQANLTVMDSQTPLMDLLKSISGTIVTAVSQARQFGTNVTSCISGQEEAARKVVKETGGTIVGCVTGEIKKAVDLATNMFSVASSAQNLLNYAPREFRGCLPSIIPTVEEIVKIPSCIGTEISAFSTEAMKIAKVLAAYLTEGGRLVEALGSDLKRCSETQIEAGIRKVRQIEHSIVACVERQIRV</sequence>
<dbReference type="AlphaFoldDB" id="A0A6L2PBM7"/>
<evidence type="ECO:0000313" key="2">
    <source>
        <dbReference type="EMBL" id="GFG29864.1"/>
    </source>
</evidence>